<dbReference type="Proteomes" id="UP000002457">
    <property type="component" value="Chromosome"/>
</dbReference>
<name>B8GE70_METPE</name>
<keyword evidence="2" id="KW-1185">Reference proteome</keyword>
<proteinExistence type="predicted"/>
<dbReference type="EMBL" id="CP001338">
    <property type="protein sequence ID" value="ACL17571.1"/>
    <property type="molecule type" value="Genomic_DNA"/>
</dbReference>
<dbReference type="HOGENOM" id="CLU_3353911_0_0_2"/>
<evidence type="ECO:0000313" key="2">
    <source>
        <dbReference type="Proteomes" id="UP000002457"/>
    </source>
</evidence>
<organism evidence="1 2">
    <name type="scientific">Methanosphaerula palustris (strain ATCC BAA-1556 / DSM 19958 / E1-9c)</name>
    <dbReference type="NCBI Taxonomy" id="521011"/>
    <lineage>
        <taxon>Archaea</taxon>
        <taxon>Methanobacteriati</taxon>
        <taxon>Methanobacteriota</taxon>
        <taxon>Stenosarchaea group</taxon>
        <taxon>Methanomicrobia</taxon>
        <taxon>Methanomicrobiales</taxon>
        <taxon>Methanoregulaceae</taxon>
        <taxon>Methanosphaerula</taxon>
    </lineage>
</organism>
<protein>
    <submittedName>
        <fullName evidence="1">Uncharacterized protein</fullName>
    </submittedName>
</protein>
<accession>B8GE70</accession>
<evidence type="ECO:0000313" key="1">
    <source>
        <dbReference type="EMBL" id="ACL17571.1"/>
    </source>
</evidence>
<dbReference type="AlphaFoldDB" id="B8GE70"/>
<gene>
    <name evidence="1" type="ordered locus">Mpal_2285</name>
</gene>
<dbReference type="KEGG" id="mpl:Mpal_2285"/>
<sequence length="36" mass="4037">MRAGVVLNTGPDGSVQRMTMTLWIDNPHNATYTWAM</sequence>
<reference evidence="1 2" key="1">
    <citation type="journal article" date="2015" name="Genome Announc.">
        <title>Complete Genome Sequence of Methanosphaerula palustris E1-9CT, a Hydrogenotrophic Methanogen Isolated from a Minerotrophic Fen Peatland.</title>
        <authorList>
            <person name="Cadillo-Quiroz H."/>
            <person name="Browne P."/>
            <person name="Kyrpides N."/>
            <person name="Woyke T."/>
            <person name="Goodwin L."/>
            <person name="Detter C."/>
            <person name="Yavitt J.B."/>
            <person name="Zinder S.H."/>
        </authorList>
    </citation>
    <scope>NUCLEOTIDE SEQUENCE [LARGE SCALE GENOMIC DNA]</scope>
    <source>
        <strain evidence="2">ATCC BAA-1556 / DSM 19958 / E1-9c</strain>
    </source>
</reference>